<evidence type="ECO:0000256" key="1">
    <source>
        <dbReference type="ARBA" id="ARBA00009013"/>
    </source>
</evidence>
<dbReference type="Gene3D" id="3.30.750.24">
    <property type="entry name" value="STAS domain"/>
    <property type="match status" value="1"/>
</dbReference>
<dbReference type="NCBIfam" id="TIGR00377">
    <property type="entry name" value="ant_ant_sig"/>
    <property type="match status" value="1"/>
</dbReference>
<accession>A0A9D1NDE0</accession>
<evidence type="ECO:0000313" key="5">
    <source>
        <dbReference type="Proteomes" id="UP000886861"/>
    </source>
</evidence>
<dbReference type="Pfam" id="PF01740">
    <property type="entry name" value="STAS"/>
    <property type="match status" value="1"/>
</dbReference>
<reference evidence="4" key="1">
    <citation type="submission" date="2020-10" db="EMBL/GenBank/DDBJ databases">
        <authorList>
            <person name="Gilroy R."/>
        </authorList>
    </citation>
    <scope>NUCLEOTIDE SEQUENCE</scope>
    <source>
        <strain evidence="4">CHK186-9395</strain>
    </source>
</reference>
<dbReference type="PROSITE" id="PS50801">
    <property type="entry name" value="STAS"/>
    <property type="match status" value="1"/>
</dbReference>
<organism evidence="4 5">
    <name type="scientific">Candidatus Caccopulliclostridium gallistercoris</name>
    <dbReference type="NCBI Taxonomy" id="2840719"/>
    <lineage>
        <taxon>Bacteria</taxon>
        <taxon>Bacillati</taxon>
        <taxon>Bacillota</taxon>
        <taxon>Clostridia</taxon>
        <taxon>Candidatus Caccopulliclostridium</taxon>
    </lineage>
</organism>
<dbReference type="SUPFAM" id="SSF52091">
    <property type="entry name" value="SpoIIaa-like"/>
    <property type="match status" value="1"/>
</dbReference>
<dbReference type="PANTHER" id="PTHR33495:SF2">
    <property type="entry name" value="ANTI-SIGMA FACTOR ANTAGONIST TM_1081-RELATED"/>
    <property type="match status" value="1"/>
</dbReference>
<protein>
    <recommendedName>
        <fullName evidence="2">Anti-sigma factor antagonist</fullName>
    </recommendedName>
</protein>
<dbReference type="InterPro" id="IPR003658">
    <property type="entry name" value="Anti-sigma_ant"/>
</dbReference>
<proteinExistence type="inferred from homology"/>
<dbReference type="CDD" id="cd07043">
    <property type="entry name" value="STAS_anti-anti-sigma_factors"/>
    <property type="match status" value="1"/>
</dbReference>
<dbReference type="AlphaFoldDB" id="A0A9D1NDE0"/>
<dbReference type="Proteomes" id="UP000886861">
    <property type="component" value="Unassembled WGS sequence"/>
</dbReference>
<name>A0A9D1NDE0_9FIRM</name>
<dbReference type="GO" id="GO:0043856">
    <property type="term" value="F:anti-sigma factor antagonist activity"/>
    <property type="evidence" value="ECO:0007669"/>
    <property type="project" value="InterPro"/>
</dbReference>
<dbReference type="InterPro" id="IPR036513">
    <property type="entry name" value="STAS_dom_sf"/>
</dbReference>
<evidence type="ECO:0000256" key="2">
    <source>
        <dbReference type="RuleBase" id="RU003749"/>
    </source>
</evidence>
<feature type="domain" description="STAS" evidence="3">
    <location>
        <begin position="1"/>
        <end position="102"/>
    </location>
</feature>
<dbReference type="EMBL" id="DVOJ01000003">
    <property type="protein sequence ID" value="HIV01049.1"/>
    <property type="molecule type" value="Genomic_DNA"/>
</dbReference>
<evidence type="ECO:0000313" key="4">
    <source>
        <dbReference type="EMBL" id="HIV01049.1"/>
    </source>
</evidence>
<dbReference type="PANTHER" id="PTHR33495">
    <property type="entry name" value="ANTI-SIGMA FACTOR ANTAGONIST TM_1081-RELATED-RELATED"/>
    <property type="match status" value="1"/>
</dbReference>
<comment type="similarity">
    <text evidence="1 2">Belongs to the anti-sigma-factor antagonist family.</text>
</comment>
<reference evidence="4" key="2">
    <citation type="journal article" date="2021" name="PeerJ">
        <title>Extensive microbial diversity within the chicken gut microbiome revealed by metagenomics and culture.</title>
        <authorList>
            <person name="Gilroy R."/>
            <person name="Ravi A."/>
            <person name="Getino M."/>
            <person name="Pursley I."/>
            <person name="Horton D.L."/>
            <person name="Alikhan N.F."/>
            <person name="Baker D."/>
            <person name="Gharbi K."/>
            <person name="Hall N."/>
            <person name="Watson M."/>
            <person name="Adriaenssens E.M."/>
            <person name="Foster-Nyarko E."/>
            <person name="Jarju S."/>
            <person name="Secka A."/>
            <person name="Antonio M."/>
            <person name="Oren A."/>
            <person name="Chaudhuri R.R."/>
            <person name="La Ragione R."/>
            <person name="Hildebrand F."/>
            <person name="Pallen M.J."/>
        </authorList>
    </citation>
    <scope>NUCLEOTIDE SEQUENCE</scope>
    <source>
        <strain evidence="4">CHK186-9395</strain>
    </source>
</reference>
<comment type="caution">
    <text evidence="4">The sequence shown here is derived from an EMBL/GenBank/DDBJ whole genome shotgun (WGS) entry which is preliminary data.</text>
</comment>
<evidence type="ECO:0000259" key="3">
    <source>
        <dbReference type="PROSITE" id="PS50801"/>
    </source>
</evidence>
<dbReference type="InterPro" id="IPR002645">
    <property type="entry name" value="STAS_dom"/>
</dbReference>
<gene>
    <name evidence="4" type="ORF">IAA62_00625</name>
</gene>
<sequence>MLVKNRIYNNTLYVLLSGELDEHSAYNTRITLDELFENNNFKQIIIDLSELDFMDSTGIGVLIGRYKKMKDRKIPIFICNPSAHAEKIFKMTGLYEIMPKIV</sequence>